<organism evidence="7 8">
    <name type="scientific">Phaedon cochleariae</name>
    <name type="common">Mustard beetle</name>
    <dbReference type="NCBI Taxonomy" id="80249"/>
    <lineage>
        <taxon>Eukaryota</taxon>
        <taxon>Metazoa</taxon>
        <taxon>Ecdysozoa</taxon>
        <taxon>Arthropoda</taxon>
        <taxon>Hexapoda</taxon>
        <taxon>Insecta</taxon>
        <taxon>Pterygota</taxon>
        <taxon>Neoptera</taxon>
        <taxon>Endopterygota</taxon>
        <taxon>Coleoptera</taxon>
        <taxon>Polyphaga</taxon>
        <taxon>Cucujiformia</taxon>
        <taxon>Chrysomeloidea</taxon>
        <taxon>Chrysomelidae</taxon>
        <taxon>Chrysomelinae</taxon>
        <taxon>Chrysomelini</taxon>
        <taxon>Phaedon</taxon>
    </lineage>
</organism>
<reference evidence="7" key="2">
    <citation type="submission" date="2022-10" db="EMBL/GenBank/DDBJ databases">
        <authorList>
            <consortium name="ENA_rothamsted_submissions"/>
            <consortium name="culmorum"/>
            <person name="King R."/>
        </authorList>
    </citation>
    <scope>NUCLEOTIDE SEQUENCE</scope>
</reference>
<dbReference type="Proteomes" id="UP001153737">
    <property type="component" value="Chromosome 3"/>
</dbReference>
<dbReference type="PROSITE" id="PS50003">
    <property type="entry name" value="PH_DOMAIN"/>
    <property type="match status" value="1"/>
</dbReference>
<dbReference type="SMART" id="SM00233">
    <property type="entry name" value="PH"/>
    <property type="match status" value="1"/>
</dbReference>
<dbReference type="InterPro" id="IPR005112">
    <property type="entry name" value="dDENN_dom"/>
</dbReference>
<evidence type="ECO:0000313" key="7">
    <source>
        <dbReference type="EMBL" id="CAG9819693.1"/>
    </source>
</evidence>
<dbReference type="InterPro" id="IPR037516">
    <property type="entry name" value="Tripartite_DENN"/>
</dbReference>
<dbReference type="InterPro" id="IPR002219">
    <property type="entry name" value="PKC_DAG/PE"/>
</dbReference>
<feature type="domain" description="Phorbol-ester/DAG-type" evidence="4">
    <location>
        <begin position="1825"/>
        <end position="1875"/>
    </location>
</feature>
<dbReference type="PROSITE" id="PS00479">
    <property type="entry name" value="ZF_DAG_PE_1"/>
    <property type="match status" value="1"/>
</dbReference>
<dbReference type="InterPro" id="IPR001849">
    <property type="entry name" value="PH_domain"/>
</dbReference>
<dbReference type="SMART" id="SM00568">
    <property type="entry name" value="GRAM"/>
    <property type="match status" value="1"/>
</dbReference>
<dbReference type="Gene3D" id="3.40.50.11500">
    <property type="match status" value="1"/>
</dbReference>
<dbReference type="FunFam" id="3.30.450.200:FF:000004">
    <property type="entry name" value="SET binding factor 2"/>
    <property type="match status" value="1"/>
</dbReference>
<dbReference type="Pfam" id="PF03456">
    <property type="entry name" value="uDENN"/>
    <property type="match status" value="1"/>
</dbReference>
<dbReference type="FunFam" id="2.30.29.30:FF:000286">
    <property type="entry name" value="PH-protein kinase domain containing protein"/>
    <property type="match status" value="1"/>
</dbReference>
<dbReference type="Pfam" id="PF00169">
    <property type="entry name" value="PH"/>
    <property type="match status" value="1"/>
</dbReference>
<name>A0A9N9X361_PHACE</name>
<dbReference type="CDD" id="cd20827">
    <property type="entry name" value="C1_Sbf-like"/>
    <property type="match status" value="1"/>
</dbReference>
<dbReference type="PROSITE" id="PS51339">
    <property type="entry name" value="PPASE_MYOTUBULARIN"/>
    <property type="match status" value="1"/>
</dbReference>
<dbReference type="Pfam" id="PF06602">
    <property type="entry name" value="Myotub-related"/>
    <property type="match status" value="1"/>
</dbReference>
<dbReference type="CDD" id="cd13208">
    <property type="entry name" value="PH-GRAM_MTMR5_MTMR13"/>
    <property type="match status" value="1"/>
</dbReference>
<dbReference type="Pfam" id="PF02141">
    <property type="entry name" value="DENN"/>
    <property type="match status" value="1"/>
</dbReference>
<dbReference type="InterPro" id="IPR010569">
    <property type="entry name" value="Myotubularin-like_Pase_dom"/>
</dbReference>
<dbReference type="SMART" id="SM00109">
    <property type="entry name" value="C1"/>
    <property type="match status" value="1"/>
</dbReference>
<gene>
    <name evidence="7" type="ORF">PHAECO_LOCUS7235</name>
</gene>
<evidence type="ECO:0008006" key="9">
    <source>
        <dbReference type="Google" id="ProtNLM"/>
    </source>
</evidence>
<evidence type="ECO:0000256" key="1">
    <source>
        <dbReference type="ARBA" id="ARBA00007471"/>
    </source>
</evidence>
<feature type="compositionally biased region" description="Low complexity" evidence="2">
    <location>
        <begin position="1356"/>
        <end position="1366"/>
    </location>
</feature>
<keyword evidence="8" id="KW-1185">Reference proteome</keyword>
<dbReference type="InterPro" id="IPR030564">
    <property type="entry name" value="Myotubularin"/>
</dbReference>
<dbReference type="CDD" id="cd14534">
    <property type="entry name" value="PTP-MTMR5-like"/>
    <property type="match status" value="1"/>
</dbReference>
<dbReference type="InterPro" id="IPR011993">
    <property type="entry name" value="PH-like_dom_sf"/>
</dbReference>
<dbReference type="GO" id="GO:0016020">
    <property type="term" value="C:membrane"/>
    <property type="evidence" value="ECO:0007669"/>
    <property type="project" value="TreeGrafter"/>
</dbReference>
<dbReference type="FunFam" id="3.40.50.11500:FF:000006">
    <property type="entry name" value="SET binding factor 2"/>
    <property type="match status" value="1"/>
</dbReference>
<dbReference type="EMBL" id="OU896709">
    <property type="protein sequence ID" value="CAG9819693.1"/>
    <property type="molecule type" value="Genomic_DNA"/>
</dbReference>
<dbReference type="CDD" id="cd01235">
    <property type="entry name" value="PH_Sbf1_hMTMR5"/>
    <property type="match status" value="1"/>
</dbReference>
<evidence type="ECO:0000259" key="4">
    <source>
        <dbReference type="PROSITE" id="PS50081"/>
    </source>
</evidence>
<dbReference type="PANTHER" id="PTHR10807">
    <property type="entry name" value="MYOTUBULARIN-RELATED"/>
    <property type="match status" value="1"/>
</dbReference>
<proteinExistence type="inferred from homology"/>
<dbReference type="Pfam" id="PF02893">
    <property type="entry name" value="GRAM"/>
    <property type="match status" value="1"/>
</dbReference>
<dbReference type="InterPro" id="IPR001194">
    <property type="entry name" value="cDENN_dom"/>
</dbReference>
<feature type="region of interest" description="Disordered" evidence="2">
    <location>
        <begin position="1335"/>
        <end position="1367"/>
    </location>
</feature>
<evidence type="ECO:0000313" key="8">
    <source>
        <dbReference type="Proteomes" id="UP001153737"/>
    </source>
</evidence>
<feature type="domain" description="UDENN" evidence="5">
    <location>
        <begin position="6"/>
        <end position="436"/>
    </location>
</feature>
<feature type="compositionally biased region" description="Acidic residues" evidence="2">
    <location>
        <begin position="816"/>
        <end position="829"/>
    </location>
</feature>
<feature type="domain" description="PH" evidence="3">
    <location>
        <begin position="1924"/>
        <end position="2027"/>
    </location>
</feature>
<dbReference type="OrthoDB" id="74314at2759"/>
<dbReference type="PANTHER" id="PTHR10807:SF109">
    <property type="entry name" value="SET DOMAIN BINDING FACTOR, ISOFORM A"/>
    <property type="match status" value="1"/>
</dbReference>
<evidence type="ECO:0000259" key="5">
    <source>
        <dbReference type="PROSITE" id="PS50211"/>
    </source>
</evidence>
<feature type="domain" description="Myotubularin phosphatase" evidence="6">
    <location>
        <begin position="1145"/>
        <end position="1691"/>
    </location>
</feature>
<dbReference type="SMART" id="SM00801">
    <property type="entry name" value="dDENN"/>
    <property type="match status" value="1"/>
</dbReference>
<dbReference type="GO" id="GO:0005737">
    <property type="term" value="C:cytoplasm"/>
    <property type="evidence" value="ECO:0007669"/>
    <property type="project" value="TreeGrafter"/>
</dbReference>
<dbReference type="Pfam" id="PF00130">
    <property type="entry name" value="C1_1"/>
    <property type="match status" value="1"/>
</dbReference>
<dbReference type="SUPFAM" id="SSF50729">
    <property type="entry name" value="PH domain-like"/>
    <property type="match status" value="2"/>
</dbReference>
<dbReference type="SUPFAM" id="SSF52799">
    <property type="entry name" value="(Phosphotyrosine protein) phosphatases II"/>
    <property type="match status" value="1"/>
</dbReference>
<dbReference type="Gene3D" id="2.30.29.30">
    <property type="entry name" value="Pleckstrin-homology domain (PH domain)/Phosphotyrosine-binding domain (PTB)"/>
    <property type="match status" value="1"/>
</dbReference>
<dbReference type="Gene3D" id="3.30.60.20">
    <property type="match status" value="1"/>
</dbReference>
<evidence type="ECO:0000259" key="6">
    <source>
        <dbReference type="PROSITE" id="PS51339"/>
    </source>
</evidence>
<dbReference type="InterPro" id="IPR029021">
    <property type="entry name" value="Prot-tyrosine_phosphatase-like"/>
</dbReference>
<dbReference type="SMART" id="SM00800">
    <property type="entry name" value="uDENN"/>
    <property type="match status" value="1"/>
</dbReference>
<comment type="similarity">
    <text evidence="1">Belongs to the protein-tyrosine phosphatase family. Non-receptor class myotubularin subfamily.</text>
</comment>
<feature type="region of interest" description="Disordered" evidence="2">
    <location>
        <begin position="810"/>
        <end position="832"/>
    </location>
</feature>
<sequence length="2027" mass="228071">MSRLADYFVVVGYDHDKERSGISSGLILQRFPEKDWSDTPFIDGIEWFCQPQGWTLSTERQEPRFFVSVLTDIDANRHYCACLCFNETVSITPSKPVDEEEDAVEAETALVRPIPAISHHSIMYAPKCLVLVSRLDYIETFRNCLGIIYSVYIENMPVPLETLVGNILGCVQVPPPGGPQVRFSIGAGDRQALQPPLSPSLPVTHTSVNLLFHQLGIRNVLVLFCAIMTEHKILFHSKSYNRLSEACRALTALMYPFRYTHVYIPLLPAPLVEVLSTPTPFIMGVHSSLKTEVAELMDVIVADLDGGSITIPDGISLPLLPEPLLSHTQEALSLILQPELTCADHAFPPLAVRAPQAVMLDKEIRAVFMRTFAQLLQGYRSCLTLIRIHAKPVITFHKSAFLGERNLKDCDFTTRVLDCMFFTSFVSERGPPWRPCDVWDELYSNLGELFKSENQDPRLVLAHIQELATQLYTNETPNPQSYAQKIPVPPEGAYARIHQPALPRIDVEKVEEIIAEGSSRNNLKSRLSSLRPIQPRIVPMGPNISNLNDNKNIVSNSARRLEVLRNCINCIFENKISDARKTFPAVLRALQSKQARLALCHELSQHVSGTKAMLEHQQFDLVVRLMNCALQDDSSMDEHGVAAALLPLATIFCRKLCTGIIQFAYTCIQEHAVWNNQQFWEAAFYQDVQRDIKALYASRAENLQPRLSTELLSPTSSRDSKDFAWHRRSALGRAQEATALEIAAEQMRIWNSIDPEKQQELITCEENTMYSQAIHFANRMVYLLIPLDTGHKASKHDLYDDERASNSIANSVAESDSADAESGFEDQDPGETGNIVIRTVTRFIDKVCNEGGVTRDHIRNLHQMIPGVVHMHIETLEAVYRESRRLPPIQKPKILTPNMLVGEETIMEGLRVYLLPDGREESAAGLLGGPPLLPAEGAIFLTNYRIIFKGIPCDSFACEQVVVRSFPVTSLTKEKKVAVQYLAHLDRWLQEGLQLRSCTFQLMKLAFDEEVTAENVDTLRKLVHKVRHPPDVFHRFAFAGQVMVSQTPSHKNKEKNATLRGFAKKTLLKTARKAGFKQKSSSKRQKYVLPNMSTNNSNKYMTSPGRMSLPLTDDYSHDDEISIDDFETGQTPIIAAPTDAKTLERLQERSYVRDWQRLGLCNSSSSPSGKSGHDQFRLTTVNSIYMMCRSYPALLVVPSTVTDESIRRFCRCYRQGRIPSITWRHPRTKALLLRGAGHHGKSVMGMLKSHPSSTASSTETTSSTEQEKYLSALVAITPVFSHRTTWGMSDSSLSIDSLLLAADDPLGGTTMTPEVARRSNAFNKAIGTLGVFPRSSGGKGPKNFGRWGSLKDRRQSSQASLAAGQQNRVNLRHSTEVENAVDGVHTLQRAALYILGEKAQMKGIKVESAPKTDFIPVEYYDIRHTKAAFKKLMRACIPSSQNVEPEHSFHRLIENSEWLQQIQNIMQLSGAVVDLLDLQGSSVAICLEEGWDITAQVASVAQLCLDPHYRTLEGFRLLVEKEWIGFGHRFSHRSNLNATSQASGFAPTFLQFLDVVHQIQKQYPMAFEFNDYYLRFLAYHSVSCRFRTFLFDCELERVESGVAAVEDKRGSLTSHHKTVDTASDDDTVYPGGRCSTAFQGANLGQSVFDYAEKQHARHPTFFNPMYTPDFEHPVLRPQSHLPCLEVWNYYLDEDLRYGPGYDPEIVQMDAQQEEETEAADGIAKTRKVVALGYDNVDKAVPDAFSHLLEEIHKLESDLGHLPQKWRVLWDKLELPLTDSLTRHASFSTALVRSHGRLVHKRSTLEILMRGKMVGAAEASMVYSHPHRFERYNCTTPTYCDFCSNLLWGPVKTGMRCIDCGYSCHEKCMDSVPKNCTKYKSVADSTTSQHLQTNTGDNGSVSSGSARQTSSQQYYDQFSSNVAEDRTHEGYLYKRGALLKGWKQRWFVLDSIKHQLRYYDAMEDSHCKGYIDLAEVMSVNPAPPAPGPPKKTDDKSFFDLRTSRRTYNFCAADTASAQEWIEKLQACL</sequence>
<feature type="region of interest" description="Disordered" evidence="2">
    <location>
        <begin position="1886"/>
        <end position="1910"/>
    </location>
</feature>
<dbReference type="Pfam" id="PF12335">
    <property type="entry name" value="SBF2"/>
    <property type="match status" value="1"/>
</dbReference>
<accession>A0A9N9X361</accession>
<dbReference type="InterPro" id="IPR004182">
    <property type="entry name" value="GRAM"/>
</dbReference>
<dbReference type="InterPro" id="IPR043153">
    <property type="entry name" value="DENN_C"/>
</dbReference>
<dbReference type="SMART" id="SM00799">
    <property type="entry name" value="DENN"/>
    <property type="match status" value="1"/>
</dbReference>
<protein>
    <recommendedName>
        <fullName evidence="9">Myotubularin-related protein 13</fullName>
    </recommendedName>
</protein>
<reference evidence="7" key="1">
    <citation type="submission" date="2022-01" db="EMBL/GenBank/DDBJ databases">
        <authorList>
            <person name="King R."/>
        </authorList>
    </citation>
    <scope>NUCLEOTIDE SEQUENCE</scope>
</reference>
<evidence type="ECO:0000256" key="2">
    <source>
        <dbReference type="SAM" id="MobiDB-lite"/>
    </source>
</evidence>
<dbReference type="PROSITE" id="PS50211">
    <property type="entry name" value="DENN"/>
    <property type="match status" value="1"/>
</dbReference>
<dbReference type="GO" id="GO:0005085">
    <property type="term" value="F:guanyl-nucleotide exchange factor activity"/>
    <property type="evidence" value="ECO:0007669"/>
    <property type="project" value="TreeGrafter"/>
</dbReference>
<dbReference type="InterPro" id="IPR022096">
    <property type="entry name" value="SBF1/SBF2"/>
</dbReference>
<dbReference type="Gene3D" id="3.30.450.200">
    <property type="match status" value="1"/>
</dbReference>
<evidence type="ECO:0000259" key="3">
    <source>
        <dbReference type="PROSITE" id="PS50003"/>
    </source>
</evidence>
<dbReference type="InterPro" id="IPR005113">
    <property type="entry name" value="uDENN_dom"/>
</dbReference>
<dbReference type="PROSITE" id="PS50081">
    <property type="entry name" value="ZF_DAG_PE_2"/>
    <property type="match status" value="1"/>
</dbReference>